<feature type="compositionally biased region" description="Polar residues" evidence="2">
    <location>
        <begin position="952"/>
        <end position="962"/>
    </location>
</feature>
<accession>A0A8S1C7P9</accession>
<feature type="region of interest" description="Disordered" evidence="2">
    <location>
        <begin position="843"/>
        <end position="867"/>
    </location>
</feature>
<dbReference type="PANTHER" id="PTHR12156:SF5">
    <property type="entry name" value="FI18040P1"/>
    <property type="match status" value="1"/>
</dbReference>
<dbReference type="PANTHER" id="PTHR12156">
    <property type="entry name" value="PLECKSTRIN HOMOLOGY-LIKE DOMAIN, FAMILY B, MEMBER 3"/>
    <property type="match status" value="1"/>
</dbReference>
<feature type="coiled-coil region" evidence="1">
    <location>
        <begin position="593"/>
        <end position="680"/>
    </location>
</feature>
<dbReference type="Gene3D" id="2.60.200.20">
    <property type="match status" value="1"/>
</dbReference>
<dbReference type="SUPFAM" id="SSF50729">
    <property type="entry name" value="PH domain-like"/>
    <property type="match status" value="1"/>
</dbReference>
<dbReference type="InterPro" id="IPR008984">
    <property type="entry name" value="SMAD_FHA_dom_sf"/>
</dbReference>
<feature type="region of interest" description="Disordered" evidence="2">
    <location>
        <begin position="351"/>
        <end position="417"/>
    </location>
</feature>
<protein>
    <recommendedName>
        <fullName evidence="3">PH domain-containing protein</fullName>
    </recommendedName>
</protein>
<feature type="domain" description="PH" evidence="3">
    <location>
        <begin position="1016"/>
        <end position="1118"/>
    </location>
</feature>
<sequence length="1126" mass="125834">MQSDIGIGAVMTAISPGCAAPALSSMPPPLSPRGLQVREAGRALKVQHAEVPHLVSLGGGRLSTSVTLHPLPQGRVLIGCSDDVDIRVEGTGVERHHCLLENNSGVVTLTPLAQNTSIDGVPVTASTRLTQGSMLGIGRSNFFKFNHPAEANYMKSVMPANTRISMMQPLVSPMAALETPNYSLQTPIGLNKPPVRGTKPWTEDWINNSISPKVFHADTVTVNSPASAVLGQSPLGMNAPGSSFVQRTSSPSPLLGNGASAHRRTLSAGSGRLSQTERGSPLMTRASPVPCSPSLSGHGGSSCSLQELMARGEELELKRLQAQEERLKEQEAERLERARLEEILTMCAEYERQQQQQQQNPEAGAKQQPSPPPPSGTPPVHQNRIKTNGSLPRDKRLPSPRMNDSPAKGAVSPGKNLTASEDELSQIFTFDAPRPGTSPQQRSPYENVYPQSPRTRIRTTTKEMENAPPKPPLPKEIANMPLLKAIEAQNRATSSDRFIRPLGTCDGALEPHLKQMGGSLPNSPAPNFSHGVRRRSMEEAEQMKRERSRILSSMSNIKRTVAEIQLHEEELVRELEMERALIDGEWQMQCETFAQEEEHLLELRLRLEQLDRDISTARLCEARHLADCRARMEQGELEVRRLEQQLVMCRGSREDQMEISEQLRHQQEILEAERKTFEDQEFQHMEQEAMWEAGREELSREIGDVMANIEERKATLIELESQREEAAEAAMNHTELVERQLDTPLKQLEEGRFRLREIEAHLKELTKEGVVPTGESSPEGSSEADEISPQPSPQKSSALSPQELGERISQVTSQAPIDIKNGSLGRKTIESLKEIEKNRQLLLAKQGREVIEEERNRVQALKRRVQDEVRAQWEERRQREANCNSLNSVGSEESTSSDMPTESASSDEAVEKQMKPVTESPTSSQEEKDLKDISDPSQVKQQEAERDLSDTRPLSDSSSYEDQLSVRLRDAKLSPRAQQRPLTRYLPIRSEALDLKAHIESAGHQVELCNHVVLDNISCRGYLHKMGSKFRTWQRRWFVFDRTKRCFTYYSDRNEKKARGGAYFQAIEEVYVDHLNSVKSPHPGLTFCVKCSERTYHLMAPSAEAMRIWIDVIFTGAEGYQEFGPS</sequence>
<keyword evidence="5" id="KW-1185">Reference proteome</keyword>
<dbReference type="InterPro" id="IPR011993">
    <property type="entry name" value="PH-like_dom_sf"/>
</dbReference>
<keyword evidence="1" id="KW-0175">Coiled coil</keyword>
<dbReference type="InterPro" id="IPR001849">
    <property type="entry name" value="PH_domain"/>
</dbReference>
<feature type="region of interest" description="Disordered" evidence="2">
    <location>
        <begin position="430"/>
        <end position="450"/>
    </location>
</feature>
<dbReference type="Gene3D" id="2.30.29.30">
    <property type="entry name" value="Pleckstrin-homology domain (PH domain)/Phosphotyrosine-binding domain (PTB)"/>
    <property type="match status" value="1"/>
</dbReference>
<feature type="compositionally biased region" description="Polar residues" evidence="2">
    <location>
        <begin position="437"/>
        <end position="450"/>
    </location>
</feature>
<dbReference type="Pfam" id="PF00498">
    <property type="entry name" value="FHA"/>
    <property type="match status" value="1"/>
</dbReference>
<dbReference type="Proteomes" id="UP000494165">
    <property type="component" value="Unassembled WGS sequence"/>
</dbReference>
<name>A0A8S1C7P9_9INSE</name>
<proteinExistence type="predicted"/>
<dbReference type="InterPro" id="IPR000253">
    <property type="entry name" value="FHA_dom"/>
</dbReference>
<organism evidence="4 5">
    <name type="scientific">Cloeon dipterum</name>
    <dbReference type="NCBI Taxonomy" id="197152"/>
    <lineage>
        <taxon>Eukaryota</taxon>
        <taxon>Metazoa</taxon>
        <taxon>Ecdysozoa</taxon>
        <taxon>Arthropoda</taxon>
        <taxon>Hexapoda</taxon>
        <taxon>Insecta</taxon>
        <taxon>Pterygota</taxon>
        <taxon>Palaeoptera</taxon>
        <taxon>Ephemeroptera</taxon>
        <taxon>Pisciforma</taxon>
        <taxon>Baetidae</taxon>
        <taxon>Cloeon</taxon>
    </lineage>
</organism>
<comment type="caution">
    <text evidence="4">The sequence shown here is derived from an EMBL/GenBank/DDBJ whole genome shotgun (WGS) entry which is preliminary data.</text>
</comment>
<dbReference type="SUPFAM" id="SSF49879">
    <property type="entry name" value="SMAD/FHA domain"/>
    <property type="match status" value="1"/>
</dbReference>
<evidence type="ECO:0000313" key="5">
    <source>
        <dbReference type="Proteomes" id="UP000494165"/>
    </source>
</evidence>
<gene>
    <name evidence="4" type="ORF">CLODIP_2_CD08145</name>
</gene>
<feature type="compositionally biased region" description="Polar residues" evidence="2">
    <location>
        <begin position="240"/>
        <end position="252"/>
    </location>
</feature>
<evidence type="ECO:0000259" key="3">
    <source>
        <dbReference type="PROSITE" id="PS50003"/>
    </source>
</evidence>
<dbReference type="PROSITE" id="PS50003">
    <property type="entry name" value="PH_DOMAIN"/>
    <property type="match status" value="1"/>
</dbReference>
<feature type="compositionally biased region" description="Basic and acidic residues" evidence="2">
    <location>
        <begin position="925"/>
        <end position="934"/>
    </location>
</feature>
<dbReference type="SMART" id="SM00233">
    <property type="entry name" value="PH"/>
    <property type="match status" value="1"/>
</dbReference>
<dbReference type="EMBL" id="CADEPI010000036">
    <property type="protein sequence ID" value="CAB3368192.1"/>
    <property type="molecule type" value="Genomic_DNA"/>
</dbReference>
<evidence type="ECO:0000256" key="2">
    <source>
        <dbReference type="SAM" id="MobiDB-lite"/>
    </source>
</evidence>
<evidence type="ECO:0000313" key="4">
    <source>
        <dbReference type="EMBL" id="CAB3368192.1"/>
    </source>
</evidence>
<feature type="region of interest" description="Disordered" evidence="2">
    <location>
        <begin position="766"/>
        <end position="814"/>
    </location>
</feature>
<dbReference type="AlphaFoldDB" id="A0A8S1C7P9"/>
<feature type="compositionally biased region" description="Low complexity" evidence="2">
    <location>
        <begin position="292"/>
        <end position="303"/>
    </location>
</feature>
<dbReference type="OrthoDB" id="6020705at2759"/>
<reference evidence="4 5" key="1">
    <citation type="submission" date="2020-04" db="EMBL/GenBank/DDBJ databases">
        <authorList>
            <person name="Alioto T."/>
            <person name="Alioto T."/>
            <person name="Gomez Garrido J."/>
        </authorList>
    </citation>
    <scope>NUCLEOTIDE SEQUENCE [LARGE SCALE GENOMIC DNA]</scope>
</reference>
<feature type="region of interest" description="Disordered" evidence="2">
    <location>
        <begin position="240"/>
        <end position="303"/>
    </location>
</feature>
<dbReference type="Pfam" id="PF00169">
    <property type="entry name" value="PH"/>
    <property type="match status" value="1"/>
</dbReference>
<feature type="compositionally biased region" description="Basic and acidic residues" evidence="2">
    <location>
        <begin position="846"/>
        <end position="857"/>
    </location>
</feature>
<evidence type="ECO:0000256" key="1">
    <source>
        <dbReference type="SAM" id="Coils"/>
    </source>
</evidence>
<dbReference type="InterPro" id="IPR052212">
    <property type="entry name" value="PH-like_domain"/>
</dbReference>
<feature type="region of interest" description="Disordered" evidence="2">
    <location>
        <begin position="881"/>
        <end position="967"/>
    </location>
</feature>
<dbReference type="FunFam" id="2.60.200.20:FF:000004">
    <property type="entry name" value="pleckstrin homology-like domain family B member 1 isoform X1"/>
    <property type="match status" value="1"/>
</dbReference>
<feature type="compositionally biased region" description="Polar residues" evidence="2">
    <location>
        <begin position="882"/>
        <end position="906"/>
    </location>
</feature>